<dbReference type="PANTHER" id="PTHR11236:SF50">
    <property type="entry name" value="AMINODEOXYCHORISMATE SYNTHASE COMPONENT 1"/>
    <property type="match status" value="1"/>
</dbReference>
<evidence type="ECO:0000259" key="4">
    <source>
        <dbReference type="Pfam" id="PF04715"/>
    </source>
</evidence>
<proteinExistence type="predicted"/>
<dbReference type="InterPro" id="IPR015890">
    <property type="entry name" value="Chorismate_C"/>
</dbReference>
<dbReference type="EMBL" id="FXTH01000009">
    <property type="protein sequence ID" value="SMO68832.1"/>
    <property type="molecule type" value="Genomic_DNA"/>
</dbReference>
<keyword evidence="6" id="KW-1185">Reference proteome</keyword>
<protein>
    <recommendedName>
        <fullName evidence="1">aminodeoxychorismate synthase</fullName>
        <ecNumber evidence="1">2.6.1.85</ecNumber>
    </recommendedName>
</protein>
<evidence type="ECO:0000313" key="5">
    <source>
        <dbReference type="EMBL" id="SMO68832.1"/>
    </source>
</evidence>
<evidence type="ECO:0000313" key="6">
    <source>
        <dbReference type="Proteomes" id="UP000317593"/>
    </source>
</evidence>
<dbReference type="Pfam" id="PF04715">
    <property type="entry name" value="Anth_synt_I_N"/>
    <property type="match status" value="1"/>
</dbReference>
<dbReference type="SUPFAM" id="SSF56322">
    <property type="entry name" value="ADC synthase"/>
    <property type="match status" value="1"/>
</dbReference>
<dbReference type="PRINTS" id="PR00095">
    <property type="entry name" value="ANTSNTHASEI"/>
</dbReference>
<dbReference type="InterPro" id="IPR019999">
    <property type="entry name" value="Anth_synth_I-like"/>
</dbReference>
<dbReference type="GO" id="GO:0046820">
    <property type="term" value="F:4-amino-4-deoxychorismate synthase activity"/>
    <property type="evidence" value="ECO:0007669"/>
    <property type="project" value="UniProtKB-EC"/>
</dbReference>
<gene>
    <name evidence="5" type="ORF">SAMN06265218_109105</name>
</gene>
<dbReference type="AlphaFoldDB" id="A0A521DB53"/>
<dbReference type="PANTHER" id="PTHR11236">
    <property type="entry name" value="AMINOBENZOATE/ANTHRANILATE SYNTHASE"/>
    <property type="match status" value="1"/>
</dbReference>
<evidence type="ECO:0000256" key="1">
    <source>
        <dbReference type="ARBA" id="ARBA00013139"/>
    </source>
</evidence>
<dbReference type="EC" id="2.6.1.85" evidence="1"/>
<dbReference type="InterPro" id="IPR005801">
    <property type="entry name" value="ADC_synthase"/>
</dbReference>
<evidence type="ECO:0000256" key="2">
    <source>
        <dbReference type="ARBA" id="ARBA00022679"/>
    </source>
</evidence>
<dbReference type="RefSeq" id="WP_142714692.1">
    <property type="nucleotide sequence ID" value="NZ_FXTH01000009.1"/>
</dbReference>
<reference evidence="5 6" key="1">
    <citation type="submission" date="2017-05" db="EMBL/GenBank/DDBJ databases">
        <authorList>
            <person name="Varghese N."/>
            <person name="Submissions S."/>
        </authorList>
    </citation>
    <scope>NUCLEOTIDE SEQUENCE [LARGE SCALE GENOMIC DNA]</scope>
    <source>
        <strain evidence="5 6">DSM 21194</strain>
    </source>
</reference>
<feature type="domain" description="Anthranilate synthase component I N-terminal" evidence="4">
    <location>
        <begin position="6"/>
        <end position="121"/>
    </location>
</feature>
<dbReference type="Gene3D" id="3.60.120.10">
    <property type="entry name" value="Anthranilate synthase"/>
    <property type="match status" value="1"/>
</dbReference>
<accession>A0A521DB53</accession>
<keyword evidence="2" id="KW-0808">Transferase</keyword>
<sequence length="427" mass="48166">MKMDLAAITEAFARKGPVILLESQSSDHPWSKKSYIAARPRAEITAFGTKIRIISREGTQAFQANPWEALKVFRKQYGGWLFGYLGYDLKNQIECLQSKNPDPVGAPDLYFMVPDFIVEQDRGASQSTLIHGSWPPEGISEGATFSSDEFDVRVFRPRQSMSDYLSRIKKAQKAIFEGEFYEINLSHQLRGEFTGSPFALYQKMKKNGPVPFGAYLQTPDFAVCSQSPERFLRKEGNLIFTQPIKGTAQRGRSEQEDQALKAALSHSAKERAENLMIVDLVRNDLNRVAQKGSVSVPRLFDIETFSTVHQMVSTVEARTRESDPVRILKSCFPMGSMTGAPKIRVMKAIDTLEKYRRGIYSGAIGYIKPWGDFDFNVVIRTAIIKEQNLFYSVGGAITGDSNPRKEWKETMIKAQALRNVLSRSEQQ</sequence>
<dbReference type="InterPro" id="IPR005802">
    <property type="entry name" value="ADC_synth_comp_1"/>
</dbReference>
<dbReference type="NCBIfam" id="TIGR00553">
    <property type="entry name" value="pabB"/>
    <property type="match status" value="1"/>
</dbReference>
<organism evidence="5 6">
    <name type="scientific">Fodinibius sediminis</name>
    <dbReference type="NCBI Taxonomy" id="1214077"/>
    <lineage>
        <taxon>Bacteria</taxon>
        <taxon>Pseudomonadati</taxon>
        <taxon>Balneolota</taxon>
        <taxon>Balneolia</taxon>
        <taxon>Balneolales</taxon>
        <taxon>Balneolaceae</taxon>
        <taxon>Fodinibius</taxon>
    </lineage>
</organism>
<dbReference type="Proteomes" id="UP000317593">
    <property type="component" value="Unassembled WGS sequence"/>
</dbReference>
<dbReference type="GO" id="GO:0000162">
    <property type="term" value="P:L-tryptophan biosynthetic process"/>
    <property type="evidence" value="ECO:0007669"/>
    <property type="project" value="TreeGrafter"/>
</dbReference>
<feature type="domain" description="Chorismate-utilising enzyme C-terminal" evidence="3">
    <location>
        <begin position="162"/>
        <end position="413"/>
    </location>
</feature>
<dbReference type="Pfam" id="PF00425">
    <property type="entry name" value="Chorismate_bind"/>
    <property type="match status" value="1"/>
</dbReference>
<name>A0A521DB53_9BACT</name>
<dbReference type="InterPro" id="IPR006805">
    <property type="entry name" value="Anth_synth_I_N"/>
</dbReference>
<dbReference type="GO" id="GO:0009396">
    <property type="term" value="P:folic acid-containing compound biosynthetic process"/>
    <property type="evidence" value="ECO:0007669"/>
    <property type="project" value="InterPro"/>
</dbReference>
<evidence type="ECO:0000259" key="3">
    <source>
        <dbReference type="Pfam" id="PF00425"/>
    </source>
</evidence>
<dbReference type="OrthoDB" id="9803598at2"/>